<dbReference type="EMBL" id="APVH01000070">
    <property type="protein sequence ID" value="EPX75653.1"/>
    <property type="molecule type" value="Genomic_DNA"/>
</dbReference>
<evidence type="ECO:0000313" key="2">
    <source>
        <dbReference type="Proteomes" id="UP000015347"/>
    </source>
</evidence>
<dbReference type="eggNOG" id="ENOG503303R">
    <property type="taxonomic scope" value="Bacteria"/>
</dbReference>
<keyword evidence="2" id="KW-1185">Reference proteome</keyword>
<evidence type="ECO:0000313" key="1">
    <source>
        <dbReference type="EMBL" id="EPX75653.1"/>
    </source>
</evidence>
<proteinExistence type="predicted"/>
<gene>
    <name evidence="1" type="ORF">Salmuc_04571</name>
</gene>
<sequence>MRHADVSLVLERRYRSIAEQRLLLPNTTSIRGENFILMIAQEARAPGVGRFSPGLLLARNDGPPEPFVDFDGQPTSSRQDTLGWLHWSQWTNGTDLTCVLAFRQLDATDRILPGKSSALDMMLRNCLYGTAEEALEPLIDIHTGYAAIAEHPNGNQRMLSPLAGPRP</sequence>
<comment type="caution">
    <text evidence="1">The sequence shown here is derived from an EMBL/GenBank/DDBJ whole genome shotgun (WGS) entry which is preliminary data.</text>
</comment>
<dbReference type="HOGENOM" id="CLU_108030_0_0_5"/>
<reference evidence="2" key="1">
    <citation type="journal article" date="2014" name="Stand. Genomic Sci.">
        <title>Genome sequence of the exopolysaccharide-producing Salipiger mucosus type strain (DSM 16094(T)), a moderately halophilic member of the Roseobacter clade.</title>
        <authorList>
            <person name="Riedel T."/>
            <person name="Spring S."/>
            <person name="Fiebig A."/>
            <person name="Petersen J."/>
            <person name="Kyrpides N.C."/>
            <person name="Goker M."/>
            <person name="Klenk H.P."/>
        </authorList>
    </citation>
    <scope>NUCLEOTIDE SEQUENCE [LARGE SCALE GENOMIC DNA]</scope>
    <source>
        <strain evidence="2">DSM 16094</strain>
    </source>
</reference>
<accession>S9Q7T5</accession>
<name>S9Q7T5_9RHOB</name>
<protein>
    <submittedName>
        <fullName evidence="1">Uncharacterized protein</fullName>
    </submittedName>
</protein>
<dbReference type="STRING" id="1123237.Salmuc_04571"/>
<dbReference type="AlphaFoldDB" id="S9Q7T5"/>
<dbReference type="Proteomes" id="UP000015347">
    <property type="component" value="Unassembled WGS sequence"/>
</dbReference>
<organism evidence="1 2">
    <name type="scientific">Salipiger mucosus DSM 16094</name>
    <dbReference type="NCBI Taxonomy" id="1123237"/>
    <lineage>
        <taxon>Bacteria</taxon>
        <taxon>Pseudomonadati</taxon>
        <taxon>Pseudomonadota</taxon>
        <taxon>Alphaproteobacteria</taxon>
        <taxon>Rhodobacterales</taxon>
        <taxon>Roseobacteraceae</taxon>
        <taxon>Salipiger</taxon>
    </lineage>
</organism>